<dbReference type="GO" id="GO:0048471">
    <property type="term" value="C:perinuclear region of cytoplasm"/>
    <property type="evidence" value="ECO:0007669"/>
    <property type="project" value="UniProtKB-ARBA"/>
</dbReference>
<keyword evidence="4 6" id="KW-0863">Zinc-finger</keyword>
<dbReference type="CDD" id="cd16713">
    <property type="entry name" value="RING-HC_BIRC2_3_7"/>
    <property type="match status" value="1"/>
</dbReference>
<dbReference type="GO" id="GO:0005634">
    <property type="term" value="C:nucleus"/>
    <property type="evidence" value="ECO:0007669"/>
    <property type="project" value="TreeGrafter"/>
</dbReference>
<dbReference type="GO" id="GO:0031398">
    <property type="term" value="P:positive regulation of protein ubiquitination"/>
    <property type="evidence" value="ECO:0007669"/>
    <property type="project" value="TreeGrafter"/>
</dbReference>
<dbReference type="GO" id="GO:0031625">
    <property type="term" value="F:ubiquitin protein ligase binding"/>
    <property type="evidence" value="ECO:0007669"/>
    <property type="project" value="UniProtKB-ARBA"/>
</dbReference>
<dbReference type="SUPFAM" id="SSF57924">
    <property type="entry name" value="Inhibitor of apoptosis (IAP) repeat"/>
    <property type="match status" value="3"/>
</dbReference>
<dbReference type="Pfam" id="PF13920">
    <property type="entry name" value="zf-C3HC4_3"/>
    <property type="match status" value="1"/>
</dbReference>
<dbReference type="FunFam" id="1.10.1170.10:FF:000003">
    <property type="entry name" value="E3 ubiquitin-protein ligase XIAP"/>
    <property type="match status" value="1"/>
</dbReference>
<feature type="domain" description="RING-type" evidence="8">
    <location>
        <begin position="648"/>
        <end position="683"/>
    </location>
</feature>
<dbReference type="PROSITE" id="PS50143">
    <property type="entry name" value="BIR_REPEAT_2"/>
    <property type="match status" value="3"/>
</dbReference>
<dbReference type="Proteomes" id="UP000440578">
    <property type="component" value="Unassembled WGS sequence"/>
</dbReference>
<dbReference type="GO" id="GO:0004869">
    <property type="term" value="F:cysteine-type endopeptidase inhibitor activity"/>
    <property type="evidence" value="ECO:0007669"/>
    <property type="project" value="UniProtKB-ARBA"/>
</dbReference>
<evidence type="ECO:0000313" key="10">
    <source>
        <dbReference type="Proteomes" id="UP000440578"/>
    </source>
</evidence>
<evidence type="ECO:0000256" key="1">
    <source>
        <dbReference type="ARBA" id="ARBA00006672"/>
    </source>
</evidence>
<dbReference type="GO" id="GO:0008270">
    <property type="term" value="F:zinc ion binding"/>
    <property type="evidence" value="ECO:0007669"/>
    <property type="project" value="UniProtKB-KW"/>
</dbReference>
<evidence type="ECO:0000256" key="3">
    <source>
        <dbReference type="ARBA" id="ARBA00022723"/>
    </source>
</evidence>
<dbReference type="GO" id="GO:0051726">
    <property type="term" value="P:regulation of cell cycle"/>
    <property type="evidence" value="ECO:0007669"/>
    <property type="project" value="TreeGrafter"/>
</dbReference>
<keyword evidence="5" id="KW-0862">Zinc</keyword>
<gene>
    <name evidence="9" type="primary">Birc3</name>
    <name evidence="9" type="ORF">FJT64_005532</name>
</gene>
<dbReference type="Gene3D" id="1.10.1170.10">
    <property type="entry name" value="Inhibitor Of Apoptosis Protein (2mihbC-IAP-1), Chain A"/>
    <property type="match status" value="3"/>
</dbReference>
<sequence length="695" mass="75331">MTSNLILSRGTAVVSMAPNRGSVHGQTRLSADPSNMRYEKNRLATFSSWPLNAPVPKERLAKAGFFYRGPPFRVECFSCGGTVDDWQFNEQAMLKHQRLYPQCPFVTHRSDNVPLLEGGGGGGSPIPAHDSGYSSSQSPPSSQGSAASTSPRSGFRFPLATGGSAAPAAPGVPRSWDAFRLLKSERHRRRTFGAWPVDFISPDDLARAGFFSLNDGDKAQCIFCRGIVGGWELGDVPMTEHSRHFPQCPFVRGCEVGNVPDDGSSDSEGELDDTLRENVQLGGEDEVGYRIDYRTRSVAESSPCSRLTSSHMNVQTPLGSEQTSDLTQLGISEHQAPIHPSYATVESRLRSYQYWPPALAQKPRQLAEAGFFYAGVSDHVKCFHCDGGLRNWVPGDDPWTEHARWFSRCGFLRLVKGEDFIQDVLRHNPPQEAPPEGEQPATADTQVKRRPFSDEEVERMMEDAICKTAVELGVAREAVKRVLKERLESTGLPFTDLSSVLAMAVDHTQATYQPPTSSSAGASGVSGHARATSTLSAASTMSADSGMEDARSQDEEMEEAQSEPTTPQGYVSDRAASLQQAGFGWSEVAMTSQLSNESSQTLTNGSSSGSNSGANTPKLLPGGGSTPVSGQSGSLEEEYIRLKEQKQCKVCMDEDVGVVFLPCGHLITCVNCAPALRDCPLCRQPIRGTVRTYLS</sequence>
<comment type="caution">
    <text evidence="9">The sequence shown here is derived from an EMBL/GenBank/DDBJ whole genome shotgun (WGS) entry which is preliminary data.</text>
</comment>
<feature type="region of interest" description="Disordered" evidence="7">
    <location>
        <begin position="114"/>
        <end position="170"/>
    </location>
</feature>
<evidence type="ECO:0000256" key="2">
    <source>
        <dbReference type="ARBA" id="ARBA00022703"/>
    </source>
</evidence>
<dbReference type="GO" id="GO:0006915">
    <property type="term" value="P:apoptotic process"/>
    <property type="evidence" value="ECO:0007669"/>
    <property type="project" value="UniProtKB-KW"/>
</dbReference>
<dbReference type="GO" id="GO:0043027">
    <property type="term" value="F:cysteine-type endopeptidase inhibitor activity involved in apoptotic process"/>
    <property type="evidence" value="ECO:0007669"/>
    <property type="project" value="UniProtKB-ARBA"/>
</dbReference>
<dbReference type="Pfam" id="PF00653">
    <property type="entry name" value="BIR"/>
    <property type="match status" value="3"/>
</dbReference>
<dbReference type="Gene3D" id="1.10.533.10">
    <property type="entry name" value="Death Domain, Fas"/>
    <property type="match status" value="1"/>
</dbReference>
<feature type="region of interest" description="Disordered" evidence="7">
    <location>
        <begin position="594"/>
        <end position="635"/>
    </location>
</feature>
<dbReference type="PROSITE" id="PS01282">
    <property type="entry name" value="BIR_REPEAT_1"/>
    <property type="match status" value="1"/>
</dbReference>
<feature type="compositionally biased region" description="Low complexity" evidence="7">
    <location>
        <begin position="131"/>
        <end position="170"/>
    </location>
</feature>
<protein>
    <submittedName>
        <fullName evidence="9">Baculoviral IAP repeat-containing protein 3</fullName>
    </submittedName>
</protein>
<dbReference type="InterPro" id="IPR011029">
    <property type="entry name" value="DEATH-like_dom_sf"/>
</dbReference>
<keyword evidence="10" id="KW-1185">Reference proteome</keyword>
<dbReference type="GO" id="GO:0061630">
    <property type="term" value="F:ubiquitin protein ligase activity"/>
    <property type="evidence" value="ECO:0007669"/>
    <property type="project" value="TreeGrafter"/>
</dbReference>
<feature type="compositionally biased region" description="Low complexity" evidence="7">
    <location>
        <begin position="598"/>
        <end position="616"/>
    </location>
</feature>
<evidence type="ECO:0000256" key="4">
    <source>
        <dbReference type="ARBA" id="ARBA00022771"/>
    </source>
</evidence>
<dbReference type="EMBL" id="VIIS01001515">
    <property type="protein sequence ID" value="KAF0297048.1"/>
    <property type="molecule type" value="Genomic_DNA"/>
</dbReference>
<dbReference type="Gene3D" id="1.10.8.10">
    <property type="entry name" value="DNA helicase RuvA subunit, C-terminal domain"/>
    <property type="match status" value="1"/>
</dbReference>
<dbReference type="GO" id="GO:0005829">
    <property type="term" value="C:cytosol"/>
    <property type="evidence" value="ECO:0007669"/>
    <property type="project" value="UniProtKB-ARBA"/>
</dbReference>
<evidence type="ECO:0000256" key="7">
    <source>
        <dbReference type="SAM" id="MobiDB-lite"/>
    </source>
</evidence>
<dbReference type="OrthoDB" id="6381071at2759"/>
<dbReference type="SMART" id="SM00184">
    <property type="entry name" value="RING"/>
    <property type="match status" value="1"/>
</dbReference>
<feature type="region of interest" description="Disordered" evidence="7">
    <location>
        <begin position="511"/>
        <end position="570"/>
    </location>
</feature>
<evidence type="ECO:0000313" key="9">
    <source>
        <dbReference type="EMBL" id="KAF0297048.1"/>
    </source>
</evidence>
<dbReference type="PANTHER" id="PTHR10044">
    <property type="entry name" value="INHIBITOR OF APOPTOSIS"/>
    <property type="match status" value="1"/>
</dbReference>
<dbReference type="FunFam" id="1.10.1170.10:FF:000002">
    <property type="entry name" value="Baculoviral IAP repeat containing 7"/>
    <property type="match status" value="1"/>
</dbReference>
<dbReference type="PANTHER" id="PTHR10044:SF139">
    <property type="entry name" value="DEATH-ASSOCIATED INHIBITOR OF APOPTOSIS 2"/>
    <property type="match status" value="1"/>
</dbReference>
<dbReference type="AlphaFoldDB" id="A0A6A4W4T8"/>
<dbReference type="PROSITE" id="PS50089">
    <property type="entry name" value="ZF_RING_2"/>
    <property type="match status" value="1"/>
</dbReference>
<dbReference type="InterPro" id="IPR050784">
    <property type="entry name" value="IAP"/>
</dbReference>
<evidence type="ECO:0000259" key="8">
    <source>
        <dbReference type="PROSITE" id="PS50089"/>
    </source>
</evidence>
<keyword evidence="2" id="KW-0053">Apoptosis</keyword>
<organism evidence="9 10">
    <name type="scientific">Amphibalanus amphitrite</name>
    <name type="common">Striped barnacle</name>
    <name type="synonym">Balanus amphitrite</name>
    <dbReference type="NCBI Taxonomy" id="1232801"/>
    <lineage>
        <taxon>Eukaryota</taxon>
        <taxon>Metazoa</taxon>
        <taxon>Ecdysozoa</taxon>
        <taxon>Arthropoda</taxon>
        <taxon>Crustacea</taxon>
        <taxon>Multicrustacea</taxon>
        <taxon>Cirripedia</taxon>
        <taxon>Thoracica</taxon>
        <taxon>Thoracicalcarea</taxon>
        <taxon>Balanomorpha</taxon>
        <taxon>Balanoidea</taxon>
        <taxon>Balanidae</taxon>
        <taxon>Amphibalaninae</taxon>
        <taxon>Amphibalanus</taxon>
    </lineage>
</organism>
<accession>A0A6A4W4T8</accession>
<dbReference type="GO" id="GO:0043066">
    <property type="term" value="P:negative regulation of apoptotic process"/>
    <property type="evidence" value="ECO:0007669"/>
    <property type="project" value="TreeGrafter"/>
</dbReference>
<evidence type="ECO:0000256" key="5">
    <source>
        <dbReference type="ARBA" id="ARBA00022833"/>
    </source>
</evidence>
<dbReference type="CDD" id="cd00022">
    <property type="entry name" value="BIR"/>
    <property type="match status" value="3"/>
</dbReference>
<evidence type="ECO:0000256" key="6">
    <source>
        <dbReference type="PROSITE-ProRule" id="PRU00175"/>
    </source>
</evidence>
<dbReference type="GO" id="GO:0070936">
    <property type="term" value="P:protein K48-linked ubiquitination"/>
    <property type="evidence" value="ECO:0007669"/>
    <property type="project" value="UniProtKB-ARBA"/>
</dbReference>
<keyword evidence="3" id="KW-0479">Metal-binding</keyword>
<comment type="similarity">
    <text evidence="1">Belongs to the IAP family.</text>
</comment>
<dbReference type="FunFam" id="3.30.40.10:FF:000184">
    <property type="entry name" value="Baculoviral IAP repeat containing 2"/>
    <property type="match status" value="1"/>
</dbReference>
<dbReference type="SMART" id="SM00238">
    <property type="entry name" value="BIR"/>
    <property type="match status" value="3"/>
</dbReference>
<feature type="region of interest" description="Disordered" evidence="7">
    <location>
        <begin position="426"/>
        <end position="456"/>
    </location>
</feature>
<name>A0A6A4W4T8_AMPAM</name>
<dbReference type="InterPro" id="IPR001841">
    <property type="entry name" value="Znf_RING"/>
</dbReference>
<dbReference type="InterPro" id="IPR001370">
    <property type="entry name" value="BIR_rpt"/>
</dbReference>
<proteinExistence type="inferred from homology"/>
<reference evidence="9 10" key="1">
    <citation type="submission" date="2019-07" db="EMBL/GenBank/DDBJ databases">
        <title>Draft genome assembly of a fouling barnacle, Amphibalanus amphitrite (Darwin, 1854): The first reference genome for Thecostraca.</title>
        <authorList>
            <person name="Kim W."/>
        </authorList>
    </citation>
    <scope>NUCLEOTIDE SEQUENCE [LARGE SCALE GENOMIC DNA]</scope>
    <source>
        <strain evidence="9">SNU_AA5</strain>
        <tissue evidence="9">Soma without cirri and trophi</tissue>
    </source>
</reference>
<dbReference type="GO" id="GO:0089720">
    <property type="term" value="F:caspase binding"/>
    <property type="evidence" value="ECO:0007669"/>
    <property type="project" value="UniProtKB-ARBA"/>
</dbReference>
<feature type="compositionally biased region" description="Low complexity" evidence="7">
    <location>
        <begin position="517"/>
        <end position="545"/>
    </location>
</feature>